<evidence type="ECO:0000256" key="1">
    <source>
        <dbReference type="ARBA" id="ARBA00023125"/>
    </source>
</evidence>
<evidence type="ECO:0000313" key="4">
    <source>
        <dbReference type="Proteomes" id="UP000235145"/>
    </source>
</evidence>
<dbReference type="InterPro" id="IPR025525">
    <property type="entry name" value="hAT-like_transposase_RNase-H"/>
</dbReference>
<name>A0A9R1XX51_LACSA</name>
<reference evidence="3 4" key="1">
    <citation type="journal article" date="2017" name="Nat. Commun.">
        <title>Genome assembly with in vitro proximity ligation data and whole-genome triplication in lettuce.</title>
        <authorList>
            <person name="Reyes-Chin-Wo S."/>
            <person name="Wang Z."/>
            <person name="Yang X."/>
            <person name="Kozik A."/>
            <person name="Arikit S."/>
            <person name="Song C."/>
            <person name="Xia L."/>
            <person name="Froenicke L."/>
            <person name="Lavelle D.O."/>
            <person name="Truco M.J."/>
            <person name="Xia R."/>
            <person name="Zhu S."/>
            <person name="Xu C."/>
            <person name="Xu H."/>
            <person name="Xu X."/>
            <person name="Cox K."/>
            <person name="Korf I."/>
            <person name="Meyers B.C."/>
            <person name="Michelmore R.W."/>
        </authorList>
    </citation>
    <scope>NUCLEOTIDE SEQUENCE [LARGE SCALE GENOMIC DNA]</scope>
    <source>
        <strain evidence="4">cv. Salinas</strain>
        <tissue evidence="3">Seedlings</tissue>
    </source>
</reference>
<keyword evidence="4" id="KW-1185">Reference proteome</keyword>
<dbReference type="Proteomes" id="UP000235145">
    <property type="component" value="Unassembled WGS sequence"/>
</dbReference>
<protein>
    <recommendedName>
        <fullName evidence="2">hAT-like transposase RNase-H fold domain-containing protein</fullName>
    </recommendedName>
</protein>
<keyword evidence="1" id="KW-0238">DNA-binding</keyword>
<proteinExistence type="predicted"/>
<dbReference type="InterPro" id="IPR052035">
    <property type="entry name" value="ZnF_BED_domain_contain"/>
</dbReference>
<evidence type="ECO:0000259" key="2">
    <source>
        <dbReference type="Pfam" id="PF14372"/>
    </source>
</evidence>
<comment type="caution">
    <text evidence="3">The sequence shown here is derived from an EMBL/GenBank/DDBJ whole genome shotgun (WGS) entry which is preliminary data.</text>
</comment>
<feature type="domain" description="hAT-like transposase RNase-H fold" evidence="2">
    <location>
        <begin position="118"/>
        <end position="184"/>
    </location>
</feature>
<dbReference type="EMBL" id="NBSK02000001">
    <property type="protein sequence ID" value="KAJ0226354.1"/>
    <property type="molecule type" value="Genomic_DNA"/>
</dbReference>
<dbReference type="Pfam" id="PF14372">
    <property type="entry name" value="hAT-like_RNase-H"/>
    <property type="match status" value="1"/>
</dbReference>
<dbReference type="GO" id="GO:0003677">
    <property type="term" value="F:DNA binding"/>
    <property type="evidence" value="ECO:0007669"/>
    <property type="project" value="UniProtKB-KW"/>
</dbReference>
<evidence type="ECO:0000313" key="3">
    <source>
        <dbReference type="EMBL" id="KAJ0226354.1"/>
    </source>
</evidence>
<dbReference type="SUPFAM" id="SSF53098">
    <property type="entry name" value="Ribonuclease H-like"/>
    <property type="match status" value="1"/>
</dbReference>
<dbReference type="InterPro" id="IPR012337">
    <property type="entry name" value="RNaseH-like_sf"/>
</dbReference>
<organism evidence="3 4">
    <name type="scientific">Lactuca sativa</name>
    <name type="common">Garden lettuce</name>
    <dbReference type="NCBI Taxonomy" id="4236"/>
    <lineage>
        <taxon>Eukaryota</taxon>
        <taxon>Viridiplantae</taxon>
        <taxon>Streptophyta</taxon>
        <taxon>Embryophyta</taxon>
        <taxon>Tracheophyta</taxon>
        <taxon>Spermatophyta</taxon>
        <taxon>Magnoliopsida</taxon>
        <taxon>eudicotyledons</taxon>
        <taxon>Gunneridae</taxon>
        <taxon>Pentapetalae</taxon>
        <taxon>asterids</taxon>
        <taxon>campanulids</taxon>
        <taxon>Asterales</taxon>
        <taxon>Asteraceae</taxon>
        <taxon>Cichorioideae</taxon>
        <taxon>Cichorieae</taxon>
        <taxon>Lactucinae</taxon>
        <taxon>Lactuca</taxon>
    </lineage>
</organism>
<sequence length="191" mass="22195">MVKLTTDEPINLLGDDIDVSDDETRDEMEEVVSSATPISNQNMHESNLSGNPVKRKWGIDKKIVSITLYNASSNDYMDDTLKFDLNLMSYGDYYHVRCCSHMLNFIVQDDLKELDGAIIKVRLFFQEEKGNGDTFMKNMAKKMHLKFDKYLCEFSTSMGIVIAFYPHYKFHFIDWDFKKIYCSSSDIDLDL</sequence>
<dbReference type="PANTHER" id="PTHR46481">
    <property type="entry name" value="ZINC FINGER BED DOMAIN-CONTAINING PROTEIN 4"/>
    <property type="match status" value="1"/>
</dbReference>
<gene>
    <name evidence="3" type="ORF">LSAT_V11C100012880</name>
</gene>
<dbReference type="PANTHER" id="PTHR46481:SF6">
    <property type="entry name" value="ZINC FINGER BED DOMAIN-CONTAINING PROTEIN RICESLEEPER 2-LIKE"/>
    <property type="match status" value="1"/>
</dbReference>
<dbReference type="AlphaFoldDB" id="A0A9R1XX51"/>
<accession>A0A9R1XX51</accession>